<proteinExistence type="predicted"/>
<dbReference type="AlphaFoldDB" id="A0A149UMZ9"/>
<evidence type="ECO:0000256" key="1">
    <source>
        <dbReference type="SAM" id="MobiDB-lite"/>
    </source>
</evidence>
<dbReference type="EMBL" id="LHZX01000291">
    <property type="protein sequence ID" value="KXV69214.1"/>
    <property type="molecule type" value="Genomic_DNA"/>
</dbReference>
<dbReference type="Proteomes" id="UP000075377">
    <property type="component" value="Unassembled WGS sequence"/>
</dbReference>
<comment type="caution">
    <text evidence="2">The sequence shown here is derived from an EMBL/GenBank/DDBJ whole genome shotgun (WGS) entry which is preliminary data.</text>
</comment>
<protein>
    <submittedName>
        <fullName evidence="2">Uncharacterized protein</fullName>
    </submittedName>
</protein>
<dbReference type="OrthoDB" id="7992122at2"/>
<reference evidence="2 3" key="1">
    <citation type="submission" date="2015-06" db="EMBL/GenBank/DDBJ databases">
        <title>Improved classification and identification of acetic acid bacteria using matrix-assisted laser desorption/ionization time-of-flight mass spectrometry; Gluconobacter nephelii and Gluconobacter uchimurae are later heterotypic synonyms of Gluconobacter japonicus and Gluconobacter oxydans, respectively.</title>
        <authorList>
            <person name="Li L."/>
            <person name="Cleenwerck I."/>
            <person name="De Vuyst L."/>
            <person name="Vandamme P."/>
        </authorList>
    </citation>
    <scope>NUCLEOTIDE SEQUENCE [LARGE SCALE GENOMIC DNA]</scope>
    <source>
        <strain evidence="2 3">LMG 1699</strain>
    </source>
</reference>
<dbReference type="RefSeq" id="WP_061500863.1">
    <property type="nucleotide sequence ID" value="NZ_LHZX01000291.1"/>
</dbReference>
<dbReference type="InterPro" id="IPR031618">
    <property type="entry name" value="T4SS_TraI"/>
</dbReference>
<organism evidence="2 3">
    <name type="scientific">Acetobacter malorum</name>
    <dbReference type="NCBI Taxonomy" id="178901"/>
    <lineage>
        <taxon>Bacteria</taxon>
        <taxon>Pseudomonadati</taxon>
        <taxon>Pseudomonadota</taxon>
        <taxon>Alphaproteobacteria</taxon>
        <taxon>Acetobacterales</taxon>
        <taxon>Acetobacteraceae</taxon>
        <taxon>Acetobacter</taxon>
    </lineage>
</organism>
<dbReference type="PATRIC" id="fig|178901.14.peg.2889"/>
<evidence type="ECO:0000313" key="2">
    <source>
        <dbReference type="EMBL" id="KXV69214.1"/>
    </source>
</evidence>
<evidence type="ECO:0000313" key="3">
    <source>
        <dbReference type="Proteomes" id="UP000075377"/>
    </source>
</evidence>
<name>A0A149UMZ9_9PROT</name>
<gene>
    <name evidence="2" type="ORF">AD951_07700</name>
</gene>
<accession>A0A149UMZ9</accession>
<sequence length="354" mass="39020">MNYGGVPSLYGGMGYGGYGGYGGGFGYGTNMSYPGMVSGIQSQSGFQPVPPQHPASAAVPTTTFGLPKQQENDNLRTTTFEPPPNAYKNESPPTVRDGSLGSSPYDHARTAGSYSLEDVENPRSTFYDGGLNDAETQRNQMLVDEAQRVGERAGYASEVVRLNRNILTYGNDLDRRFNFDRLRNGYVMPPVISQVDTTSERCGVNCIYLTTGAYRIVQEAYVTDRSPTWRNYLLLDPPSVQLPAGLKVKSKDRGLWKRTVDSAWKRGVEHARNSFNERFAMLNRDYAGMGRYYDLERQGAVSMSRVAVESRNGVIYVNGKSAARNEMRIGIAVEPRFQNPGAIATAYTSSADRP</sequence>
<feature type="region of interest" description="Disordered" evidence="1">
    <location>
        <begin position="43"/>
        <end position="107"/>
    </location>
</feature>
<dbReference type="Pfam" id="PF16932">
    <property type="entry name" value="T4SS_TraI"/>
    <property type="match status" value="1"/>
</dbReference>